<dbReference type="InterPro" id="IPR050707">
    <property type="entry name" value="HTH_MetabolicPath_Reg"/>
</dbReference>
<dbReference type="RefSeq" id="WP_036433955.1">
    <property type="nucleotide sequence ID" value="NZ_AP022567.1"/>
</dbReference>
<dbReference type="Gene3D" id="1.10.10.10">
    <property type="entry name" value="Winged helix-like DNA-binding domain superfamily/Winged helix DNA-binding domain"/>
    <property type="match status" value="1"/>
</dbReference>
<dbReference type="SUPFAM" id="SSF46785">
    <property type="entry name" value="Winged helix' DNA-binding domain"/>
    <property type="match status" value="1"/>
</dbReference>
<gene>
    <name evidence="6" type="ORF">MMAGJ_09030</name>
</gene>
<dbReference type="PROSITE" id="PS51078">
    <property type="entry name" value="ICLR_ED"/>
    <property type="match status" value="1"/>
</dbReference>
<dbReference type="Proteomes" id="UP000465622">
    <property type="component" value="Chromosome"/>
</dbReference>
<dbReference type="InterPro" id="IPR036390">
    <property type="entry name" value="WH_DNA-bd_sf"/>
</dbReference>
<keyword evidence="2" id="KW-0238">DNA-binding</keyword>
<accession>A0ABN5Y2L3</accession>
<proteinExistence type="predicted"/>
<organism evidence="6 7">
    <name type="scientific">Mycolicibacterium mageritense</name>
    <name type="common">Mycobacterium mageritense</name>
    <dbReference type="NCBI Taxonomy" id="53462"/>
    <lineage>
        <taxon>Bacteria</taxon>
        <taxon>Bacillati</taxon>
        <taxon>Actinomycetota</taxon>
        <taxon>Actinomycetes</taxon>
        <taxon>Mycobacteriales</taxon>
        <taxon>Mycobacteriaceae</taxon>
        <taxon>Mycolicibacterium</taxon>
    </lineage>
</organism>
<evidence type="ECO:0000259" key="4">
    <source>
        <dbReference type="PROSITE" id="PS51077"/>
    </source>
</evidence>
<dbReference type="InterPro" id="IPR029016">
    <property type="entry name" value="GAF-like_dom_sf"/>
</dbReference>
<feature type="domain" description="IclR-ED" evidence="5">
    <location>
        <begin position="66"/>
        <end position="246"/>
    </location>
</feature>
<dbReference type="InterPro" id="IPR005471">
    <property type="entry name" value="Tscrpt_reg_IclR_N"/>
</dbReference>
<dbReference type="InterPro" id="IPR036388">
    <property type="entry name" value="WH-like_DNA-bd_sf"/>
</dbReference>
<dbReference type="EMBL" id="AP022567">
    <property type="protein sequence ID" value="BBX31621.1"/>
    <property type="molecule type" value="Genomic_DNA"/>
</dbReference>
<keyword evidence="1" id="KW-0805">Transcription regulation</keyword>
<dbReference type="SMART" id="SM00346">
    <property type="entry name" value="HTH_ICLR"/>
    <property type="match status" value="1"/>
</dbReference>
<sequence>MTTNSVVSAFRVLEAVGELQPVGLSDLTRAVELPKSTVQRCLLTLQELGWLRSTTTQPTRWNLTYRAFSVGCQARDHQSIREAALPFLNQLQLDTTETIHLCAPDDRELVLIERLDTAHPLRAFLTLGTRIPMHASATGLAYLAASPPDFVDTYLRLDLAPRTDNTITDPETLRATLDEIRERGYSINQEGLSTGITALGAAILDSQGTPVGALSVSGPSSRITPDKFAALGQAARDTADRVRTAL</sequence>
<evidence type="ECO:0000313" key="6">
    <source>
        <dbReference type="EMBL" id="BBX31621.1"/>
    </source>
</evidence>
<dbReference type="SUPFAM" id="SSF55781">
    <property type="entry name" value="GAF domain-like"/>
    <property type="match status" value="1"/>
</dbReference>
<evidence type="ECO:0000256" key="2">
    <source>
        <dbReference type="ARBA" id="ARBA00023125"/>
    </source>
</evidence>
<dbReference type="PANTHER" id="PTHR30136">
    <property type="entry name" value="HELIX-TURN-HELIX TRANSCRIPTIONAL REGULATOR, ICLR FAMILY"/>
    <property type="match status" value="1"/>
</dbReference>
<dbReference type="PROSITE" id="PS51077">
    <property type="entry name" value="HTH_ICLR"/>
    <property type="match status" value="1"/>
</dbReference>
<protein>
    <submittedName>
        <fullName evidence="6">IclR family transcriptional regulator</fullName>
    </submittedName>
</protein>
<evidence type="ECO:0000313" key="7">
    <source>
        <dbReference type="Proteomes" id="UP000465622"/>
    </source>
</evidence>
<keyword evidence="7" id="KW-1185">Reference proteome</keyword>
<name>A0ABN5Y2L3_MYCME</name>
<feature type="domain" description="HTH iclR-type" evidence="4">
    <location>
        <begin position="3"/>
        <end position="72"/>
    </location>
</feature>
<reference evidence="6 7" key="1">
    <citation type="journal article" date="2019" name="Emerg. Microbes Infect.">
        <title>Comprehensive subspecies identification of 175 nontuberculous mycobacteria species based on 7547 genomic profiles.</title>
        <authorList>
            <person name="Matsumoto Y."/>
            <person name="Kinjo T."/>
            <person name="Motooka D."/>
            <person name="Nabeya D."/>
            <person name="Jung N."/>
            <person name="Uechi K."/>
            <person name="Horii T."/>
            <person name="Iida T."/>
            <person name="Fujita J."/>
            <person name="Nakamura S."/>
        </authorList>
    </citation>
    <scope>NUCLEOTIDE SEQUENCE [LARGE SCALE GENOMIC DNA]</scope>
    <source>
        <strain evidence="6 7">JCM 12375</strain>
    </source>
</reference>
<dbReference type="Gene3D" id="3.30.450.40">
    <property type="match status" value="1"/>
</dbReference>
<dbReference type="PANTHER" id="PTHR30136:SF24">
    <property type="entry name" value="HTH-TYPE TRANSCRIPTIONAL REPRESSOR ALLR"/>
    <property type="match status" value="1"/>
</dbReference>
<keyword evidence="3" id="KW-0804">Transcription</keyword>
<evidence type="ECO:0000259" key="5">
    <source>
        <dbReference type="PROSITE" id="PS51078"/>
    </source>
</evidence>
<dbReference type="InterPro" id="IPR014757">
    <property type="entry name" value="Tscrpt_reg_IclR_C"/>
</dbReference>
<dbReference type="Pfam" id="PF09339">
    <property type="entry name" value="HTH_IclR"/>
    <property type="match status" value="1"/>
</dbReference>
<evidence type="ECO:0000256" key="1">
    <source>
        <dbReference type="ARBA" id="ARBA00023015"/>
    </source>
</evidence>
<dbReference type="Pfam" id="PF01614">
    <property type="entry name" value="IclR_C"/>
    <property type="match status" value="1"/>
</dbReference>
<evidence type="ECO:0000256" key="3">
    <source>
        <dbReference type="ARBA" id="ARBA00023163"/>
    </source>
</evidence>